<dbReference type="InterPro" id="IPR006963">
    <property type="entry name" value="Mopterin_OxRdtase_4Fe-4S_dom"/>
</dbReference>
<comment type="cofactor">
    <cofactor evidence="2">
        <name>[4Fe-4S] cluster</name>
        <dbReference type="ChEBI" id="CHEBI:49883"/>
    </cofactor>
</comment>
<evidence type="ECO:0000256" key="1">
    <source>
        <dbReference type="ARBA" id="ARBA00001942"/>
    </source>
</evidence>
<dbReference type="EMBL" id="CP007509">
    <property type="protein sequence ID" value="AHY42992.1"/>
    <property type="molecule type" value="Genomic_DNA"/>
</dbReference>
<comment type="subcellular location">
    <subcellularLocation>
        <location evidence="3">Cell envelope</location>
    </subcellularLocation>
</comment>
<dbReference type="GO" id="GO:0030151">
    <property type="term" value="F:molybdenum ion binding"/>
    <property type="evidence" value="ECO:0007669"/>
    <property type="project" value="TreeGrafter"/>
</dbReference>
<sequence>MTVRVSRRQFLKFGAAGLGASSMAMMGFAPQEALASVRHFKLTGAKVTRNICTYCSVGCGMLLYARGDGAINSHDHIFHVEGDPDHPVSRGSLCPRGAGVLDFIKSDSRVRYPQVREPGTDEWKRISWDEALDRIARLMKDDRDRNFETHDDEGLLVNRWMTTSMVAASACTNETAYLTQKISRALGILKLDNQARV</sequence>
<evidence type="ECO:0000256" key="10">
    <source>
        <dbReference type="ARBA" id="ARBA00023004"/>
    </source>
</evidence>
<evidence type="ECO:0000256" key="9">
    <source>
        <dbReference type="ARBA" id="ARBA00023002"/>
    </source>
</evidence>
<feature type="domain" description="4Fe-4S Mo/W bis-MGD-type" evidence="12">
    <location>
        <begin position="45"/>
        <end position="108"/>
    </location>
</feature>
<dbReference type="InterPro" id="IPR027467">
    <property type="entry name" value="MopterinOxRdtase_cofactor_BS"/>
</dbReference>
<evidence type="ECO:0000313" key="14">
    <source>
        <dbReference type="Proteomes" id="UP000025238"/>
    </source>
</evidence>
<protein>
    <submittedName>
        <fullName evidence="13">Sulfate ABC transporter substrate-binding protein</fullName>
    </submittedName>
</protein>
<dbReference type="PROSITE" id="PS51318">
    <property type="entry name" value="TAT"/>
    <property type="match status" value="1"/>
</dbReference>
<dbReference type="PANTHER" id="PTHR43598">
    <property type="entry name" value="TUNGSTEN-CONTAINING FORMYLMETHANOFURAN DEHYDROGENASE 2 SUBUNIT B"/>
    <property type="match status" value="1"/>
</dbReference>
<dbReference type="PANTHER" id="PTHR43598:SF1">
    <property type="entry name" value="FORMATE DEHYDROGENASE-O MAJOR SUBUNIT"/>
    <property type="match status" value="1"/>
</dbReference>
<dbReference type="SMART" id="SM00926">
    <property type="entry name" value="Molybdop_Fe4S4"/>
    <property type="match status" value="1"/>
</dbReference>
<evidence type="ECO:0000256" key="7">
    <source>
        <dbReference type="ARBA" id="ARBA00022723"/>
    </source>
</evidence>
<evidence type="ECO:0000256" key="8">
    <source>
        <dbReference type="ARBA" id="ARBA00022729"/>
    </source>
</evidence>
<evidence type="ECO:0000256" key="11">
    <source>
        <dbReference type="ARBA" id="ARBA00023014"/>
    </source>
</evidence>
<dbReference type="SUPFAM" id="SSF53706">
    <property type="entry name" value="Formate dehydrogenase/DMSO reductase, domains 1-3"/>
    <property type="match status" value="1"/>
</dbReference>
<dbReference type="InterPro" id="IPR006311">
    <property type="entry name" value="TAT_signal"/>
</dbReference>
<evidence type="ECO:0000256" key="2">
    <source>
        <dbReference type="ARBA" id="ARBA00001966"/>
    </source>
</evidence>
<keyword evidence="5" id="KW-0004">4Fe-4S</keyword>
<accession>A0A023WRZ8</accession>
<evidence type="ECO:0000256" key="6">
    <source>
        <dbReference type="ARBA" id="ARBA00022505"/>
    </source>
</evidence>
<keyword evidence="7" id="KW-0479">Metal-binding</keyword>
<comment type="similarity">
    <text evidence="4">Belongs to the prokaryotic molybdopterin-containing oxidoreductase family.</text>
</comment>
<comment type="cofactor">
    <cofactor evidence="1">
        <name>Mo-bis(molybdopterin guanine dinucleotide)</name>
        <dbReference type="ChEBI" id="CHEBI:60539"/>
    </cofactor>
</comment>
<dbReference type="KEGG" id="pstu:UIB01_11120"/>
<dbReference type="Proteomes" id="UP000025238">
    <property type="component" value="Chromosome"/>
</dbReference>
<evidence type="ECO:0000256" key="3">
    <source>
        <dbReference type="ARBA" id="ARBA00004196"/>
    </source>
</evidence>
<keyword evidence="8" id="KW-0732">Signal</keyword>
<proteinExistence type="inferred from homology"/>
<keyword evidence="6" id="KW-0500">Molybdenum</keyword>
<dbReference type="NCBIfam" id="TIGR01409">
    <property type="entry name" value="TAT_signal_seq"/>
    <property type="match status" value="1"/>
</dbReference>
<dbReference type="Gene3D" id="3.40.50.740">
    <property type="match status" value="1"/>
</dbReference>
<evidence type="ECO:0000256" key="4">
    <source>
        <dbReference type="ARBA" id="ARBA00010312"/>
    </source>
</evidence>
<organism evidence="13 14">
    <name type="scientific">Stutzerimonas stutzeri</name>
    <name type="common">Pseudomonas stutzeri</name>
    <dbReference type="NCBI Taxonomy" id="316"/>
    <lineage>
        <taxon>Bacteria</taxon>
        <taxon>Pseudomonadati</taxon>
        <taxon>Pseudomonadota</taxon>
        <taxon>Gammaproteobacteria</taxon>
        <taxon>Pseudomonadales</taxon>
        <taxon>Pseudomonadaceae</taxon>
        <taxon>Stutzerimonas</taxon>
    </lineage>
</organism>
<dbReference type="GO" id="GO:0051539">
    <property type="term" value="F:4 iron, 4 sulfur cluster binding"/>
    <property type="evidence" value="ECO:0007669"/>
    <property type="project" value="UniProtKB-KW"/>
</dbReference>
<dbReference type="GO" id="GO:0009061">
    <property type="term" value="P:anaerobic respiration"/>
    <property type="evidence" value="ECO:0007669"/>
    <property type="project" value="TreeGrafter"/>
</dbReference>
<keyword evidence="11" id="KW-0411">Iron-sulfur</keyword>
<gene>
    <name evidence="13" type="ORF">UIB01_11120</name>
</gene>
<dbReference type="InterPro" id="IPR006656">
    <property type="entry name" value="Mopterin_OxRdtase"/>
</dbReference>
<dbReference type="PROSITE" id="PS00551">
    <property type="entry name" value="MOLYBDOPTERIN_PROK_1"/>
    <property type="match status" value="1"/>
</dbReference>
<dbReference type="PATRIC" id="fig|316.97.peg.2225"/>
<keyword evidence="10" id="KW-0408">Iron</keyword>
<name>A0A023WRZ8_STUST</name>
<evidence type="ECO:0000313" key="13">
    <source>
        <dbReference type="EMBL" id="AHY42992.1"/>
    </source>
</evidence>
<dbReference type="PROSITE" id="PS51669">
    <property type="entry name" value="4FE4S_MOW_BIS_MGD"/>
    <property type="match status" value="1"/>
</dbReference>
<dbReference type="GO" id="GO:0030313">
    <property type="term" value="C:cell envelope"/>
    <property type="evidence" value="ECO:0007669"/>
    <property type="project" value="UniProtKB-SubCell"/>
</dbReference>
<reference evidence="13 14" key="1">
    <citation type="submission" date="2014-03" db="EMBL/GenBank/DDBJ databases">
        <title>Complete genome sequence of Pseudomonas stutzeri 19SMN4.</title>
        <authorList>
            <person name="Brunet-Galmes I."/>
            <person name="Nogales B."/>
            <person name="Busquets A."/>
            <person name="Pena A."/>
            <person name="Gomila M."/>
            <person name="Garcia-Valdes E."/>
            <person name="Lalucat J."/>
            <person name="Bennasar A."/>
            <person name="Bosch R."/>
        </authorList>
    </citation>
    <scope>NUCLEOTIDE SEQUENCE [LARGE SCALE GENOMIC DNA]</scope>
    <source>
        <strain evidence="13 14">19SMN4</strain>
    </source>
</reference>
<dbReference type="GO" id="GO:0016491">
    <property type="term" value="F:oxidoreductase activity"/>
    <property type="evidence" value="ECO:0007669"/>
    <property type="project" value="UniProtKB-KW"/>
</dbReference>
<evidence type="ECO:0000256" key="5">
    <source>
        <dbReference type="ARBA" id="ARBA00022485"/>
    </source>
</evidence>
<dbReference type="GO" id="GO:0009055">
    <property type="term" value="F:electron transfer activity"/>
    <property type="evidence" value="ECO:0007669"/>
    <property type="project" value="TreeGrafter"/>
</dbReference>
<evidence type="ECO:0000259" key="12">
    <source>
        <dbReference type="PROSITE" id="PS51669"/>
    </source>
</evidence>
<dbReference type="Pfam" id="PF00384">
    <property type="entry name" value="Molybdopterin"/>
    <property type="match status" value="1"/>
</dbReference>
<dbReference type="Gene3D" id="2.20.25.90">
    <property type="entry name" value="ADC-like domains"/>
    <property type="match status" value="1"/>
</dbReference>
<dbReference type="InterPro" id="IPR019546">
    <property type="entry name" value="TAT_signal_bac_arc"/>
</dbReference>
<keyword evidence="9" id="KW-0560">Oxidoreductase</keyword>
<dbReference type="Pfam" id="PF04879">
    <property type="entry name" value="Molybdop_Fe4S4"/>
    <property type="match status" value="1"/>
</dbReference>
<dbReference type="AlphaFoldDB" id="A0A023WRZ8"/>